<keyword evidence="1" id="KW-0472">Membrane</keyword>
<dbReference type="Proteomes" id="UP001158576">
    <property type="component" value="Chromosome 1"/>
</dbReference>
<evidence type="ECO:0000313" key="2">
    <source>
        <dbReference type="EMBL" id="CAG5104854.1"/>
    </source>
</evidence>
<keyword evidence="1" id="KW-0812">Transmembrane</keyword>
<reference evidence="2 3" key="1">
    <citation type="submission" date="2021-04" db="EMBL/GenBank/DDBJ databases">
        <authorList>
            <person name="Bliznina A."/>
        </authorList>
    </citation>
    <scope>NUCLEOTIDE SEQUENCE [LARGE SCALE GENOMIC DNA]</scope>
</reference>
<evidence type="ECO:0000313" key="3">
    <source>
        <dbReference type="Proteomes" id="UP001158576"/>
    </source>
</evidence>
<name>A0ABN7SNF9_OIKDI</name>
<dbReference type="EMBL" id="OU015566">
    <property type="protein sequence ID" value="CAG5104854.1"/>
    <property type="molecule type" value="Genomic_DNA"/>
</dbReference>
<protein>
    <submittedName>
        <fullName evidence="2">Oidioi.mRNA.OKI2018_I69.chr1.g1606.t1.cds</fullName>
    </submittedName>
</protein>
<sequence length="137" mass="15667">MISLNDLIIDFCIDQVNQENKINNSICARVDDSSLSILKDRVKIEGNCFEEKLHESDFRSYQMIVHPFRAECMLKSEFFIMYFTLGIIAASTLISTGIFSNLPPLSLIKLKSYCCLTSNGDNNEEEESQEKMIKPKI</sequence>
<proteinExistence type="predicted"/>
<keyword evidence="3" id="KW-1185">Reference proteome</keyword>
<accession>A0ABN7SNF9</accession>
<feature type="transmembrane region" description="Helical" evidence="1">
    <location>
        <begin position="79"/>
        <end position="99"/>
    </location>
</feature>
<keyword evidence="1" id="KW-1133">Transmembrane helix</keyword>
<evidence type="ECO:0000256" key="1">
    <source>
        <dbReference type="SAM" id="Phobius"/>
    </source>
</evidence>
<gene>
    <name evidence="2" type="ORF">OKIOD_LOCUS10371</name>
</gene>
<organism evidence="2 3">
    <name type="scientific">Oikopleura dioica</name>
    <name type="common">Tunicate</name>
    <dbReference type="NCBI Taxonomy" id="34765"/>
    <lineage>
        <taxon>Eukaryota</taxon>
        <taxon>Metazoa</taxon>
        <taxon>Chordata</taxon>
        <taxon>Tunicata</taxon>
        <taxon>Appendicularia</taxon>
        <taxon>Copelata</taxon>
        <taxon>Oikopleuridae</taxon>
        <taxon>Oikopleura</taxon>
    </lineage>
</organism>